<organism evidence="2 3">
    <name type="scientific">Lithocarpus litseifolius</name>
    <dbReference type="NCBI Taxonomy" id="425828"/>
    <lineage>
        <taxon>Eukaryota</taxon>
        <taxon>Viridiplantae</taxon>
        <taxon>Streptophyta</taxon>
        <taxon>Embryophyta</taxon>
        <taxon>Tracheophyta</taxon>
        <taxon>Spermatophyta</taxon>
        <taxon>Magnoliopsida</taxon>
        <taxon>eudicotyledons</taxon>
        <taxon>Gunneridae</taxon>
        <taxon>Pentapetalae</taxon>
        <taxon>rosids</taxon>
        <taxon>fabids</taxon>
        <taxon>Fagales</taxon>
        <taxon>Fagaceae</taxon>
        <taxon>Lithocarpus</taxon>
    </lineage>
</organism>
<feature type="compositionally biased region" description="Polar residues" evidence="1">
    <location>
        <begin position="191"/>
        <end position="212"/>
    </location>
</feature>
<evidence type="ECO:0000256" key="1">
    <source>
        <dbReference type="SAM" id="MobiDB-lite"/>
    </source>
</evidence>
<dbReference type="PANTHER" id="PTHR47150">
    <property type="entry name" value="OS12G0169200 PROTEIN"/>
    <property type="match status" value="1"/>
</dbReference>
<reference evidence="2 3" key="1">
    <citation type="submission" date="2024-01" db="EMBL/GenBank/DDBJ databases">
        <title>A telomere-to-telomere, gap-free genome of sweet tea (Lithocarpus litseifolius).</title>
        <authorList>
            <person name="Zhou J."/>
        </authorList>
    </citation>
    <scope>NUCLEOTIDE SEQUENCE [LARGE SCALE GENOMIC DNA]</scope>
    <source>
        <strain evidence="2">Zhou-2022a</strain>
        <tissue evidence="2">Leaf</tissue>
    </source>
</reference>
<evidence type="ECO:0000313" key="2">
    <source>
        <dbReference type="EMBL" id="KAL0012552.1"/>
    </source>
</evidence>
<dbReference type="EMBL" id="JAZDWU010000002">
    <property type="protein sequence ID" value="KAL0012552.1"/>
    <property type="molecule type" value="Genomic_DNA"/>
</dbReference>
<feature type="region of interest" description="Disordered" evidence="1">
    <location>
        <begin position="178"/>
        <end position="212"/>
    </location>
</feature>
<accession>A0AAW2DPN1</accession>
<dbReference type="PANTHER" id="PTHR47150:SF7">
    <property type="entry name" value="NUCLEASE"/>
    <property type="match status" value="1"/>
</dbReference>
<dbReference type="Proteomes" id="UP001459277">
    <property type="component" value="Unassembled WGS sequence"/>
</dbReference>
<proteinExistence type="predicted"/>
<evidence type="ECO:0000313" key="3">
    <source>
        <dbReference type="Proteomes" id="UP001459277"/>
    </source>
</evidence>
<name>A0AAW2DPN1_9ROSI</name>
<dbReference type="AlphaFoldDB" id="A0AAW2DPN1"/>
<sequence>MDSHYDIDFIFPNDEPPFDSSSSDDELELTLAIAIEELNNEGASTSRRRSVQPHRFIWRNPLQGHDRLFHDYFAETAVYPPNVFRRRFRMSLSLFLRIHSRVEATEPYFFQKRNAANKLGLSSLQKITAVIRMLAYGVSADFMDEYLRIGVSTAIKSLKKFVKAIVSIFSEEYLRSPNDKSHGQAMKQAAISKTPNPKSKQTNTTNIPNHQF</sequence>
<protein>
    <recommendedName>
        <fullName evidence="4">Nuclease HARBI1</fullName>
    </recommendedName>
</protein>
<comment type="caution">
    <text evidence="2">The sequence shown here is derived from an EMBL/GenBank/DDBJ whole genome shotgun (WGS) entry which is preliminary data.</text>
</comment>
<keyword evidence="3" id="KW-1185">Reference proteome</keyword>
<evidence type="ECO:0008006" key="4">
    <source>
        <dbReference type="Google" id="ProtNLM"/>
    </source>
</evidence>
<gene>
    <name evidence="2" type="ORF">SO802_007660</name>
</gene>